<dbReference type="EMBL" id="OZ034814">
    <property type="protein sequence ID" value="CAL1361701.1"/>
    <property type="molecule type" value="Genomic_DNA"/>
</dbReference>
<keyword evidence="1" id="KW-0732">Signal</keyword>
<reference evidence="2 3" key="1">
    <citation type="submission" date="2024-04" db="EMBL/GenBank/DDBJ databases">
        <authorList>
            <person name="Fracassetti M."/>
        </authorList>
    </citation>
    <scope>NUCLEOTIDE SEQUENCE [LARGE SCALE GENOMIC DNA]</scope>
</reference>
<evidence type="ECO:0000256" key="1">
    <source>
        <dbReference type="SAM" id="SignalP"/>
    </source>
</evidence>
<proteinExistence type="predicted"/>
<name>A0AAV2CZY3_9ROSI</name>
<sequence>MNSIRNCCFCCFLMLLFSFGGTIISAAVMVGGSSSSSRVLNGIKLELAESSFAQINPADIREPDKIEQHVRELLPKMNFFFFLPVR</sequence>
<dbReference type="Proteomes" id="UP001497516">
    <property type="component" value="Chromosome 10"/>
</dbReference>
<accession>A0AAV2CZY3</accession>
<gene>
    <name evidence="2" type="ORF">LTRI10_LOCUS9065</name>
</gene>
<protein>
    <submittedName>
        <fullName evidence="2">Uncharacterized protein</fullName>
    </submittedName>
</protein>
<evidence type="ECO:0000313" key="3">
    <source>
        <dbReference type="Proteomes" id="UP001497516"/>
    </source>
</evidence>
<feature type="signal peptide" evidence="1">
    <location>
        <begin position="1"/>
        <end position="26"/>
    </location>
</feature>
<keyword evidence="3" id="KW-1185">Reference proteome</keyword>
<dbReference type="AlphaFoldDB" id="A0AAV2CZY3"/>
<organism evidence="2 3">
    <name type="scientific">Linum trigynum</name>
    <dbReference type="NCBI Taxonomy" id="586398"/>
    <lineage>
        <taxon>Eukaryota</taxon>
        <taxon>Viridiplantae</taxon>
        <taxon>Streptophyta</taxon>
        <taxon>Embryophyta</taxon>
        <taxon>Tracheophyta</taxon>
        <taxon>Spermatophyta</taxon>
        <taxon>Magnoliopsida</taxon>
        <taxon>eudicotyledons</taxon>
        <taxon>Gunneridae</taxon>
        <taxon>Pentapetalae</taxon>
        <taxon>rosids</taxon>
        <taxon>fabids</taxon>
        <taxon>Malpighiales</taxon>
        <taxon>Linaceae</taxon>
        <taxon>Linum</taxon>
    </lineage>
</organism>
<feature type="chain" id="PRO_5043920583" evidence="1">
    <location>
        <begin position="27"/>
        <end position="86"/>
    </location>
</feature>
<evidence type="ECO:0000313" key="2">
    <source>
        <dbReference type="EMBL" id="CAL1361701.1"/>
    </source>
</evidence>